<dbReference type="Pfam" id="PF12937">
    <property type="entry name" value="F-box-like"/>
    <property type="match status" value="1"/>
</dbReference>
<organism evidence="2">
    <name type="scientific">Setaria italica</name>
    <name type="common">Foxtail millet</name>
    <name type="synonym">Panicum italicum</name>
    <dbReference type="NCBI Taxonomy" id="4555"/>
    <lineage>
        <taxon>Eukaryota</taxon>
        <taxon>Viridiplantae</taxon>
        <taxon>Streptophyta</taxon>
        <taxon>Embryophyta</taxon>
        <taxon>Tracheophyta</taxon>
        <taxon>Spermatophyta</taxon>
        <taxon>Magnoliopsida</taxon>
        <taxon>Liliopsida</taxon>
        <taxon>Poales</taxon>
        <taxon>Poaceae</taxon>
        <taxon>PACMAD clade</taxon>
        <taxon>Panicoideae</taxon>
        <taxon>Panicodae</taxon>
        <taxon>Paniceae</taxon>
        <taxon>Cenchrinae</taxon>
        <taxon>Setaria</taxon>
    </lineage>
</organism>
<dbReference type="HOGENOM" id="CLU_033501_2_0_1"/>
<dbReference type="AlphaFoldDB" id="K4A2A3"/>
<gene>
    <name evidence="2" type="ORF">SETIT_2G379800v2</name>
</gene>
<dbReference type="EMBL" id="AGNK02001328">
    <property type="status" value="NOT_ANNOTATED_CDS"/>
    <property type="molecule type" value="Genomic_DNA"/>
</dbReference>
<reference evidence="2" key="2">
    <citation type="submission" date="2015-07" db="EMBL/GenBank/DDBJ databases">
        <authorList>
            <person name="Noorani M."/>
        </authorList>
    </citation>
    <scope>NUCLEOTIDE SEQUENCE</scope>
    <source>
        <strain evidence="2">Yugu1</strain>
    </source>
</reference>
<dbReference type="EnsemblPlants" id="KQL26553">
    <property type="protein sequence ID" value="KQL26553"/>
    <property type="gene ID" value="SETIT_033000mg"/>
</dbReference>
<evidence type="ECO:0000313" key="3">
    <source>
        <dbReference type="EnsemblPlants" id="KQL26553"/>
    </source>
</evidence>
<evidence type="ECO:0000259" key="1">
    <source>
        <dbReference type="SMART" id="SM00256"/>
    </source>
</evidence>
<dbReference type="InterPro" id="IPR036047">
    <property type="entry name" value="F-box-like_dom_sf"/>
</dbReference>
<dbReference type="Gramene" id="KQL26553">
    <property type="protein sequence ID" value="KQL26553"/>
    <property type="gene ID" value="SETIT_033000mg"/>
</dbReference>
<reference evidence="2 4" key="1">
    <citation type="journal article" date="2012" name="Nat. Biotechnol.">
        <title>Reference genome sequence of the model plant Setaria.</title>
        <authorList>
            <person name="Bennetzen J.L."/>
            <person name="Schmutz J."/>
            <person name="Wang H."/>
            <person name="Percifield R."/>
            <person name="Hawkins J."/>
            <person name="Pontaroli A.C."/>
            <person name="Estep M."/>
            <person name="Feng L."/>
            <person name="Vaughn J.N."/>
            <person name="Grimwood J."/>
            <person name="Jenkins J."/>
            <person name="Barry K."/>
            <person name="Lindquist E."/>
            <person name="Hellsten U."/>
            <person name="Deshpande S."/>
            <person name="Wang X."/>
            <person name="Wu X."/>
            <person name="Mitros T."/>
            <person name="Triplett J."/>
            <person name="Yang X."/>
            <person name="Ye C.Y."/>
            <person name="Mauro-Herrera M."/>
            <person name="Wang L."/>
            <person name="Li P."/>
            <person name="Sharma M."/>
            <person name="Sharma R."/>
            <person name="Ronald P.C."/>
            <person name="Panaud O."/>
            <person name="Kellogg E.A."/>
            <person name="Brutnell T.P."/>
            <person name="Doust A.N."/>
            <person name="Tuskan G.A."/>
            <person name="Rokhsar D."/>
            <person name="Devos K.M."/>
        </authorList>
    </citation>
    <scope>NUCLEOTIDE SEQUENCE [LARGE SCALE GENOMIC DNA]</scope>
    <source>
        <strain evidence="4">cv. Yugu1</strain>
        <strain evidence="2">Yugu1</strain>
    </source>
</reference>
<dbReference type="SMART" id="SM00256">
    <property type="entry name" value="FBOX"/>
    <property type="match status" value="1"/>
</dbReference>
<name>K4A2A3_SETIT</name>
<dbReference type="Gene3D" id="2.120.10.80">
    <property type="entry name" value="Kelch-type beta propeller"/>
    <property type="match status" value="1"/>
</dbReference>
<dbReference type="InterPro" id="IPR015915">
    <property type="entry name" value="Kelch-typ_b-propeller"/>
</dbReference>
<dbReference type="EMBL" id="CM003529">
    <property type="protein sequence ID" value="RCV13854.1"/>
    <property type="molecule type" value="Genomic_DNA"/>
</dbReference>
<dbReference type="PANTHER" id="PTHR31111:SF133">
    <property type="entry name" value="OS07G0196600 PROTEIN"/>
    <property type="match status" value="1"/>
</dbReference>
<dbReference type="InterPro" id="IPR001810">
    <property type="entry name" value="F-box_dom"/>
</dbReference>
<dbReference type="SUPFAM" id="SSF50965">
    <property type="entry name" value="Galactose oxidase, central domain"/>
    <property type="match status" value="1"/>
</dbReference>
<dbReference type="Proteomes" id="UP000004995">
    <property type="component" value="Unassembled WGS sequence"/>
</dbReference>
<feature type="domain" description="F-box" evidence="1">
    <location>
        <begin position="30"/>
        <end position="70"/>
    </location>
</feature>
<proteinExistence type="predicted"/>
<dbReference type="Gene3D" id="1.20.1280.50">
    <property type="match status" value="1"/>
</dbReference>
<dbReference type="OrthoDB" id="1078874at2759"/>
<dbReference type="InterPro" id="IPR011043">
    <property type="entry name" value="Gal_Oxase/kelch_b-propeller"/>
</dbReference>
<dbReference type="OMA" id="EHCYSAN"/>
<evidence type="ECO:0000313" key="2">
    <source>
        <dbReference type="EMBL" id="RCV13854.1"/>
    </source>
</evidence>
<dbReference type="SUPFAM" id="SSF81383">
    <property type="entry name" value="F-box domain"/>
    <property type="match status" value="1"/>
</dbReference>
<dbReference type="PANTHER" id="PTHR31111">
    <property type="entry name" value="BNAA05G37150D PROTEIN-RELATED"/>
    <property type="match status" value="1"/>
</dbReference>
<protein>
    <recommendedName>
        <fullName evidence="1">F-box domain-containing protein</fullName>
    </recommendedName>
</protein>
<sequence length="225" mass="25097">MAAAPLVRDKDRATTLADPLDLENDGSGALPADVLYEILLRIPAKALCRLRLACRSWRMDASSSACTHGHVPSTGEYKVLHVGASIPPANRQPCQVITLVGSQRWKTRPDPSLPVSIYGHTAVAGVVYFLLDDFSIRDFPDAKHDDIVAFDLATEEGHWTKRYTIPCPPHLNSPYSYPLVILDDGRIVLYFRVSRVLRAYDPRLGTWTDLTIRKDYFAVSLYEGT</sequence>
<accession>K4A2A3</accession>
<reference evidence="3" key="3">
    <citation type="submission" date="2018-08" db="UniProtKB">
        <authorList>
            <consortium name="EnsemblPlants"/>
        </authorList>
    </citation>
    <scope>IDENTIFICATION</scope>
    <source>
        <strain evidence="3">Yugu1</strain>
    </source>
</reference>
<keyword evidence="4" id="KW-1185">Reference proteome</keyword>
<evidence type="ECO:0000313" key="4">
    <source>
        <dbReference type="Proteomes" id="UP000004995"/>
    </source>
</evidence>